<dbReference type="AlphaFoldDB" id="A0A3P6TX45"/>
<dbReference type="OrthoDB" id="4062651at2759"/>
<dbReference type="Proteomes" id="UP000281553">
    <property type="component" value="Unassembled WGS sequence"/>
</dbReference>
<proteinExistence type="predicted"/>
<reference evidence="1 2" key="1">
    <citation type="submission" date="2018-11" db="EMBL/GenBank/DDBJ databases">
        <authorList>
            <consortium name="Pathogen Informatics"/>
        </authorList>
    </citation>
    <scope>NUCLEOTIDE SEQUENCE [LARGE SCALE GENOMIC DNA]</scope>
</reference>
<keyword evidence="2" id="KW-1185">Reference proteome</keyword>
<organism evidence="1 2">
    <name type="scientific">Dibothriocephalus latus</name>
    <name type="common">Fish tapeworm</name>
    <name type="synonym">Diphyllobothrium latum</name>
    <dbReference type="NCBI Taxonomy" id="60516"/>
    <lineage>
        <taxon>Eukaryota</taxon>
        <taxon>Metazoa</taxon>
        <taxon>Spiralia</taxon>
        <taxon>Lophotrochozoa</taxon>
        <taxon>Platyhelminthes</taxon>
        <taxon>Cestoda</taxon>
        <taxon>Eucestoda</taxon>
        <taxon>Diphyllobothriidea</taxon>
        <taxon>Diphyllobothriidae</taxon>
        <taxon>Dibothriocephalus</taxon>
    </lineage>
</organism>
<evidence type="ECO:0000313" key="1">
    <source>
        <dbReference type="EMBL" id="VDK86025.1"/>
    </source>
</evidence>
<gene>
    <name evidence="1" type="ORF">DILT_LOCUS3810</name>
</gene>
<protein>
    <submittedName>
        <fullName evidence="1">Uncharacterized protein</fullName>
    </submittedName>
</protein>
<evidence type="ECO:0000313" key="2">
    <source>
        <dbReference type="Proteomes" id="UP000281553"/>
    </source>
</evidence>
<name>A0A3P6TX45_DIBLA</name>
<accession>A0A3P6TX45</accession>
<sequence>MRLPETAAGHDAEVREVQGECVHGARPKGANSNHTAELTTDVAGQLSGGLRPSFCKANGRWHVLAGSVCECLAGYEPSADSSVCTGKQVQ</sequence>
<dbReference type="Gene3D" id="2.60.40.1770">
    <property type="entry name" value="ephrin a2 ectodomain"/>
    <property type="match status" value="1"/>
</dbReference>
<dbReference type="EMBL" id="UYRU01044285">
    <property type="protein sequence ID" value="VDK86025.1"/>
    <property type="molecule type" value="Genomic_DNA"/>
</dbReference>